<accession>A0A5B0LYL1</accession>
<proteinExistence type="predicted"/>
<keyword evidence="3" id="KW-1185">Reference proteome</keyword>
<evidence type="ECO:0000313" key="2">
    <source>
        <dbReference type="EMBL" id="KAA1068963.1"/>
    </source>
</evidence>
<feature type="region of interest" description="Disordered" evidence="1">
    <location>
        <begin position="61"/>
        <end position="84"/>
    </location>
</feature>
<name>A0A5B0LYL1_PUCGR</name>
<dbReference type="Proteomes" id="UP000324748">
    <property type="component" value="Unassembled WGS sequence"/>
</dbReference>
<dbReference type="EMBL" id="VSWC01000183">
    <property type="protein sequence ID" value="KAA1068963.1"/>
    <property type="molecule type" value="Genomic_DNA"/>
</dbReference>
<reference evidence="2 3" key="1">
    <citation type="submission" date="2019-05" db="EMBL/GenBank/DDBJ databases">
        <title>Emergence of the Ug99 lineage of the wheat stem rust pathogen through somatic hybridization.</title>
        <authorList>
            <person name="Li F."/>
            <person name="Upadhyaya N.M."/>
            <person name="Sperschneider J."/>
            <person name="Matny O."/>
            <person name="Nguyen-Phuc H."/>
            <person name="Mago R."/>
            <person name="Raley C."/>
            <person name="Miller M.E."/>
            <person name="Silverstein K.A.T."/>
            <person name="Henningsen E."/>
            <person name="Hirsch C.D."/>
            <person name="Visser B."/>
            <person name="Pretorius Z.A."/>
            <person name="Steffenson B.J."/>
            <person name="Schwessinger B."/>
            <person name="Dodds P.N."/>
            <person name="Figueroa M."/>
        </authorList>
    </citation>
    <scope>NUCLEOTIDE SEQUENCE [LARGE SCALE GENOMIC DNA]</scope>
    <source>
        <strain evidence="2">21-0</strain>
    </source>
</reference>
<organism evidence="2 3">
    <name type="scientific">Puccinia graminis f. sp. tritici</name>
    <dbReference type="NCBI Taxonomy" id="56615"/>
    <lineage>
        <taxon>Eukaryota</taxon>
        <taxon>Fungi</taxon>
        <taxon>Dikarya</taxon>
        <taxon>Basidiomycota</taxon>
        <taxon>Pucciniomycotina</taxon>
        <taxon>Pucciniomycetes</taxon>
        <taxon>Pucciniales</taxon>
        <taxon>Pucciniaceae</taxon>
        <taxon>Puccinia</taxon>
    </lineage>
</organism>
<sequence>MDTELAGIWSTLIVSTAKTLPAGRGPWFGLGAGLLKKGEVKISTTSRNCLQGRFEIKIIKHPKPTKASSPSEANARPTEPLSPSFPRVFAGPLILTSAADGIHPGKYTHQDFTLLQTGYDRLTVQIVG</sequence>
<evidence type="ECO:0000256" key="1">
    <source>
        <dbReference type="SAM" id="MobiDB-lite"/>
    </source>
</evidence>
<dbReference type="OrthoDB" id="10279504at2759"/>
<evidence type="ECO:0000313" key="3">
    <source>
        <dbReference type="Proteomes" id="UP000324748"/>
    </source>
</evidence>
<protein>
    <submittedName>
        <fullName evidence="2">Mitochondrial Homoaconitase</fullName>
    </submittedName>
</protein>
<dbReference type="AlphaFoldDB" id="A0A5B0LYL1"/>
<gene>
    <name evidence="2" type="primary">LYS4_2</name>
    <name evidence="2" type="ORF">PGT21_007236</name>
</gene>
<comment type="caution">
    <text evidence="2">The sequence shown here is derived from an EMBL/GenBank/DDBJ whole genome shotgun (WGS) entry which is preliminary data.</text>
</comment>